<evidence type="ECO:0000256" key="3">
    <source>
        <dbReference type="ARBA" id="ARBA00024247"/>
    </source>
</evidence>
<dbReference type="EMBL" id="JBHTMC010000020">
    <property type="protein sequence ID" value="MFD1263760.1"/>
    <property type="molecule type" value="Genomic_DNA"/>
</dbReference>
<dbReference type="Proteomes" id="UP001597158">
    <property type="component" value="Unassembled WGS sequence"/>
</dbReference>
<organism evidence="4 5">
    <name type="scientific">Thauera mechernichensis</name>
    <dbReference type="NCBI Taxonomy" id="82788"/>
    <lineage>
        <taxon>Bacteria</taxon>
        <taxon>Pseudomonadati</taxon>
        <taxon>Pseudomonadota</taxon>
        <taxon>Betaproteobacteria</taxon>
        <taxon>Rhodocyclales</taxon>
        <taxon>Zoogloeaceae</taxon>
        <taxon>Thauera</taxon>
    </lineage>
</organism>
<sequence>MTSKVKVLYFASLREAVGTPGEELALPANVGTVGALREHLAARGDAWGAMAAGRNVRSAVNQRMVGADAPVAAGDEVAFFPPVTGG</sequence>
<evidence type="ECO:0000313" key="4">
    <source>
        <dbReference type="EMBL" id="MFD1263760.1"/>
    </source>
</evidence>
<accession>A0ABW3WD47</accession>
<dbReference type="PANTHER" id="PTHR33359">
    <property type="entry name" value="MOLYBDOPTERIN SYNTHASE SULFUR CARRIER SUBUNIT"/>
    <property type="match status" value="1"/>
</dbReference>
<dbReference type="InterPro" id="IPR044672">
    <property type="entry name" value="MOCS2A"/>
</dbReference>
<dbReference type="NCBIfam" id="TIGR01682">
    <property type="entry name" value="moaD"/>
    <property type="match status" value="1"/>
</dbReference>
<reference evidence="5" key="1">
    <citation type="journal article" date="2019" name="Int. J. Syst. Evol. Microbiol.">
        <title>The Global Catalogue of Microorganisms (GCM) 10K type strain sequencing project: providing services to taxonomists for standard genome sequencing and annotation.</title>
        <authorList>
            <consortium name="The Broad Institute Genomics Platform"/>
            <consortium name="The Broad Institute Genome Sequencing Center for Infectious Disease"/>
            <person name="Wu L."/>
            <person name="Ma J."/>
        </authorList>
    </citation>
    <scope>NUCLEOTIDE SEQUENCE [LARGE SCALE GENOMIC DNA]</scope>
    <source>
        <strain evidence="5">CCUG 48884</strain>
    </source>
</reference>
<name>A0ABW3WD47_9RHOO</name>
<dbReference type="PANTHER" id="PTHR33359:SF1">
    <property type="entry name" value="MOLYBDOPTERIN SYNTHASE SULFUR CARRIER SUBUNIT"/>
    <property type="match status" value="1"/>
</dbReference>
<gene>
    <name evidence="4" type="primary">moaD</name>
    <name evidence="4" type="ORF">ACFQ4M_09200</name>
</gene>
<comment type="similarity">
    <text evidence="2">Belongs to the MoaD family.</text>
</comment>
<dbReference type="InterPro" id="IPR003749">
    <property type="entry name" value="ThiS/MoaD-like"/>
</dbReference>
<keyword evidence="1" id="KW-0547">Nucleotide-binding</keyword>
<dbReference type="InterPro" id="IPR016155">
    <property type="entry name" value="Mopterin_synth/thiamin_S_b"/>
</dbReference>
<dbReference type="Pfam" id="PF02597">
    <property type="entry name" value="ThiS"/>
    <property type="match status" value="1"/>
</dbReference>
<protein>
    <recommendedName>
        <fullName evidence="3">Molybdopterin synthase sulfur carrier subunit</fullName>
    </recommendedName>
</protein>
<dbReference type="InterPro" id="IPR012675">
    <property type="entry name" value="Beta-grasp_dom_sf"/>
</dbReference>
<dbReference type="Gene3D" id="3.10.20.30">
    <property type="match status" value="1"/>
</dbReference>
<evidence type="ECO:0000256" key="1">
    <source>
        <dbReference type="ARBA" id="ARBA00022741"/>
    </source>
</evidence>
<dbReference type="SUPFAM" id="SSF54285">
    <property type="entry name" value="MoaD/ThiS"/>
    <property type="match status" value="1"/>
</dbReference>
<keyword evidence="5" id="KW-1185">Reference proteome</keyword>
<evidence type="ECO:0000256" key="2">
    <source>
        <dbReference type="ARBA" id="ARBA00024200"/>
    </source>
</evidence>
<dbReference type="RefSeq" id="WP_002929772.1">
    <property type="nucleotide sequence ID" value="NZ_JARQZE010000005.1"/>
</dbReference>
<dbReference type="CDD" id="cd00754">
    <property type="entry name" value="Ubl_MoaD"/>
    <property type="match status" value="1"/>
</dbReference>
<evidence type="ECO:0000313" key="5">
    <source>
        <dbReference type="Proteomes" id="UP001597158"/>
    </source>
</evidence>
<comment type="caution">
    <text evidence="4">The sequence shown here is derived from an EMBL/GenBank/DDBJ whole genome shotgun (WGS) entry which is preliminary data.</text>
</comment>
<proteinExistence type="inferred from homology"/>